<dbReference type="SUPFAM" id="SSF50685">
    <property type="entry name" value="Barwin-like endoglucanases"/>
    <property type="match status" value="1"/>
</dbReference>
<name>A0A180H031_PUCT1</name>
<sequence length="251" mass="28078">MRFDFRTSVTVLVVLIPFSWALEKSPASHHALESRSTDDEGWFDLSVSFRMKREESSSSPLQKRSEFPASTPVILKRSPETGKLVLPRSLSEALTMASQVPEIVKRSLQRRTALARRAMRVIITWYDGHDLLKPACFDESTKWAPTDDSMVAAVTIDWAGKPRCGSFVRIEHLSDPTKHIVVRIADECGGCPPKIAHIDLTVGAFKKLYDKDVGEVGGLKAKVVPCPREIEKDWSKEVIDTYGPKETINIS</sequence>
<evidence type="ECO:0000256" key="1">
    <source>
        <dbReference type="ARBA" id="ARBA00022729"/>
    </source>
</evidence>
<reference evidence="4" key="4">
    <citation type="submission" date="2025-05" db="UniProtKB">
        <authorList>
            <consortium name="EnsemblFungi"/>
        </authorList>
    </citation>
    <scope>IDENTIFICATION</scope>
    <source>
        <strain evidence="4">isolate 1-1 / race 1 (BBBD)</strain>
    </source>
</reference>
<evidence type="ECO:0000313" key="4">
    <source>
        <dbReference type="EnsemblFungi" id="PTTG_00398-t43_1-p1"/>
    </source>
</evidence>
<dbReference type="CDD" id="cd22191">
    <property type="entry name" value="DPBB_RlpA_EXP_N-like"/>
    <property type="match status" value="1"/>
</dbReference>
<dbReference type="OrthoDB" id="406505at2759"/>
<proteinExistence type="predicted"/>
<dbReference type="PANTHER" id="PTHR31836">
    <property type="match status" value="1"/>
</dbReference>
<dbReference type="InterPro" id="IPR036908">
    <property type="entry name" value="RlpA-like_sf"/>
</dbReference>
<keyword evidence="1 2" id="KW-0732">Signal</keyword>
<evidence type="ECO:0008006" key="6">
    <source>
        <dbReference type="Google" id="ProtNLM"/>
    </source>
</evidence>
<keyword evidence="5" id="KW-1185">Reference proteome</keyword>
<accession>A0A180H031</accession>
<evidence type="ECO:0000313" key="3">
    <source>
        <dbReference type="EMBL" id="OAV98350.1"/>
    </source>
</evidence>
<evidence type="ECO:0000256" key="2">
    <source>
        <dbReference type="SAM" id="SignalP"/>
    </source>
</evidence>
<dbReference type="Gene3D" id="2.40.40.10">
    <property type="entry name" value="RlpA-like domain"/>
    <property type="match status" value="1"/>
</dbReference>
<reference evidence="3" key="2">
    <citation type="submission" date="2016-05" db="EMBL/GenBank/DDBJ databases">
        <title>Comparative analysis highlights variable genome content of wheat rusts and divergence of the mating loci.</title>
        <authorList>
            <person name="Cuomo C.A."/>
            <person name="Bakkeren G."/>
            <person name="Szabo L."/>
            <person name="Khalil H."/>
            <person name="Joly D."/>
            <person name="Goldberg J."/>
            <person name="Young S."/>
            <person name="Zeng Q."/>
            <person name="Fellers J."/>
        </authorList>
    </citation>
    <scope>NUCLEOTIDE SEQUENCE [LARGE SCALE GENOMIC DNA]</scope>
    <source>
        <strain evidence="3">1-1 BBBD Race 1</strain>
    </source>
</reference>
<dbReference type="PANTHER" id="PTHR31836:SF22">
    <property type="entry name" value="RLPA-LIKE PROTEIN DOUBLE-PSI BETA-BARREL DOMAIN-CONTAINING PROTEIN"/>
    <property type="match status" value="1"/>
</dbReference>
<gene>
    <name evidence="3" type="ORF">PTTG_00398</name>
</gene>
<feature type="signal peptide" evidence="2">
    <location>
        <begin position="1"/>
        <end position="21"/>
    </location>
</feature>
<dbReference type="InterPro" id="IPR051477">
    <property type="entry name" value="Expansin_CellWall"/>
</dbReference>
<dbReference type="EMBL" id="ADAS02000008">
    <property type="protein sequence ID" value="OAV98350.1"/>
    <property type="molecule type" value="Genomic_DNA"/>
</dbReference>
<evidence type="ECO:0000313" key="5">
    <source>
        <dbReference type="Proteomes" id="UP000005240"/>
    </source>
</evidence>
<organism evidence="3">
    <name type="scientific">Puccinia triticina (isolate 1-1 / race 1 (BBBD))</name>
    <name type="common">Brown leaf rust fungus</name>
    <dbReference type="NCBI Taxonomy" id="630390"/>
    <lineage>
        <taxon>Eukaryota</taxon>
        <taxon>Fungi</taxon>
        <taxon>Dikarya</taxon>
        <taxon>Basidiomycota</taxon>
        <taxon>Pucciniomycotina</taxon>
        <taxon>Pucciniomycetes</taxon>
        <taxon>Pucciniales</taxon>
        <taxon>Pucciniaceae</taxon>
        <taxon>Puccinia</taxon>
    </lineage>
</organism>
<feature type="chain" id="PRO_5008110476" description="RlpA-like protein double-psi beta-barrel domain-containing protein" evidence="2">
    <location>
        <begin position="22"/>
        <end position="251"/>
    </location>
</feature>
<reference evidence="4 5" key="3">
    <citation type="journal article" date="2017" name="G3 (Bethesda)">
        <title>Comparative analysis highlights variable genome content of wheat rusts and divergence of the mating loci.</title>
        <authorList>
            <person name="Cuomo C.A."/>
            <person name="Bakkeren G."/>
            <person name="Khalil H.B."/>
            <person name="Panwar V."/>
            <person name="Joly D."/>
            <person name="Linning R."/>
            <person name="Sakthikumar S."/>
            <person name="Song X."/>
            <person name="Adiconis X."/>
            <person name="Fan L."/>
            <person name="Goldberg J.M."/>
            <person name="Levin J.Z."/>
            <person name="Young S."/>
            <person name="Zeng Q."/>
            <person name="Anikster Y."/>
            <person name="Bruce M."/>
            <person name="Wang M."/>
            <person name="Yin C."/>
            <person name="McCallum B."/>
            <person name="Szabo L.J."/>
            <person name="Hulbert S."/>
            <person name="Chen X."/>
            <person name="Fellers J.P."/>
        </authorList>
    </citation>
    <scope>NUCLEOTIDE SEQUENCE</scope>
    <source>
        <strain evidence="5">Isolate 1-1 / race 1 (BBBD)</strain>
        <strain evidence="4">isolate 1-1 / race 1 (BBBD)</strain>
    </source>
</reference>
<dbReference type="Proteomes" id="UP000005240">
    <property type="component" value="Unassembled WGS sequence"/>
</dbReference>
<protein>
    <recommendedName>
        <fullName evidence="6">RlpA-like protein double-psi beta-barrel domain-containing protein</fullName>
    </recommendedName>
</protein>
<dbReference type="EnsemblFungi" id="PTTG_00398-t43_1">
    <property type="protein sequence ID" value="PTTG_00398-t43_1-p1"/>
    <property type="gene ID" value="PTTG_00398"/>
</dbReference>
<dbReference type="AlphaFoldDB" id="A0A180H031"/>
<dbReference type="VEuPathDB" id="FungiDB:PTTG_00398"/>
<reference evidence="3" key="1">
    <citation type="submission" date="2009-11" db="EMBL/GenBank/DDBJ databases">
        <authorList>
            <consortium name="The Broad Institute Genome Sequencing Platform"/>
            <person name="Ward D."/>
            <person name="Feldgarden M."/>
            <person name="Earl A."/>
            <person name="Young S.K."/>
            <person name="Zeng Q."/>
            <person name="Koehrsen M."/>
            <person name="Alvarado L."/>
            <person name="Berlin A."/>
            <person name="Bochicchio J."/>
            <person name="Borenstein D."/>
            <person name="Chapman S.B."/>
            <person name="Chen Z."/>
            <person name="Engels R."/>
            <person name="Freedman E."/>
            <person name="Gellesch M."/>
            <person name="Goldberg J."/>
            <person name="Griggs A."/>
            <person name="Gujja S."/>
            <person name="Heilman E."/>
            <person name="Heiman D."/>
            <person name="Hepburn T."/>
            <person name="Howarth C."/>
            <person name="Jen D."/>
            <person name="Larson L."/>
            <person name="Lewis B."/>
            <person name="Mehta T."/>
            <person name="Park D."/>
            <person name="Pearson M."/>
            <person name="Roberts A."/>
            <person name="Saif S."/>
            <person name="Shea T."/>
            <person name="Shenoy N."/>
            <person name="Sisk P."/>
            <person name="Stolte C."/>
            <person name="Sykes S."/>
            <person name="Thomson T."/>
            <person name="Walk T."/>
            <person name="White J."/>
            <person name="Yandava C."/>
            <person name="Izard J."/>
            <person name="Baranova O.V."/>
            <person name="Blanton J.M."/>
            <person name="Tanner A.C."/>
            <person name="Dewhirst F.E."/>
            <person name="Haas B."/>
            <person name="Nusbaum C."/>
            <person name="Birren B."/>
        </authorList>
    </citation>
    <scope>NUCLEOTIDE SEQUENCE [LARGE SCALE GENOMIC DNA]</scope>
    <source>
        <strain evidence="3">1-1 BBBD Race 1</strain>
    </source>
</reference>